<gene>
    <name evidence="6" type="ORF">DFH08DRAFT_844947</name>
</gene>
<keyword evidence="7" id="KW-1185">Reference proteome</keyword>
<dbReference type="InterPro" id="IPR017907">
    <property type="entry name" value="Znf_RING_CS"/>
</dbReference>
<dbReference type="InterPro" id="IPR001841">
    <property type="entry name" value="Znf_RING"/>
</dbReference>
<keyword evidence="3" id="KW-0862">Zinc</keyword>
<evidence type="ECO:0000313" key="7">
    <source>
        <dbReference type="Proteomes" id="UP001218218"/>
    </source>
</evidence>
<comment type="caution">
    <text evidence="6">The sequence shown here is derived from an EMBL/GenBank/DDBJ whole genome shotgun (WGS) entry which is preliminary data.</text>
</comment>
<dbReference type="Proteomes" id="UP001218218">
    <property type="component" value="Unassembled WGS sequence"/>
</dbReference>
<sequence>MLSIGPCSTCGVCLEPFGPQLKAPCSIPCGHVFCVNCLTPVTDLTRHNCPLCRSPFDEQDIVRLHVDDSDTLPFPSHDDEARRLLTEIAAVNNVTTERRTIEVIEECKKFLRNAPENTVGPF</sequence>
<evidence type="ECO:0000256" key="4">
    <source>
        <dbReference type="PROSITE-ProRule" id="PRU00175"/>
    </source>
</evidence>
<keyword evidence="1" id="KW-0479">Metal-binding</keyword>
<evidence type="ECO:0000259" key="5">
    <source>
        <dbReference type="PROSITE" id="PS50089"/>
    </source>
</evidence>
<feature type="domain" description="RING-type" evidence="5">
    <location>
        <begin position="10"/>
        <end position="53"/>
    </location>
</feature>
<accession>A0AAD7EYU0</accession>
<evidence type="ECO:0000256" key="2">
    <source>
        <dbReference type="ARBA" id="ARBA00022771"/>
    </source>
</evidence>
<evidence type="ECO:0000313" key="6">
    <source>
        <dbReference type="EMBL" id="KAJ7359069.1"/>
    </source>
</evidence>
<dbReference type="Gene3D" id="3.30.40.10">
    <property type="entry name" value="Zinc/RING finger domain, C3HC4 (zinc finger)"/>
    <property type="match status" value="1"/>
</dbReference>
<dbReference type="AlphaFoldDB" id="A0AAD7EYU0"/>
<name>A0AAD7EYU0_9AGAR</name>
<dbReference type="SMART" id="SM00184">
    <property type="entry name" value="RING"/>
    <property type="match status" value="1"/>
</dbReference>
<dbReference type="PROSITE" id="PS50089">
    <property type="entry name" value="ZF_RING_2"/>
    <property type="match status" value="1"/>
</dbReference>
<dbReference type="Pfam" id="PF13639">
    <property type="entry name" value="zf-RING_2"/>
    <property type="match status" value="1"/>
</dbReference>
<dbReference type="GO" id="GO:0008270">
    <property type="term" value="F:zinc ion binding"/>
    <property type="evidence" value="ECO:0007669"/>
    <property type="project" value="UniProtKB-KW"/>
</dbReference>
<protein>
    <recommendedName>
        <fullName evidence="5">RING-type domain-containing protein</fullName>
    </recommendedName>
</protein>
<dbReference type="PROSITE" id="PS00518">
    <property type="entry name" value="ZF_RING_1"/>
    <property type="match status" value="1"/>
</dbReference>
<reference evidence="6" key="1">
    <citation type="submission" date="2023-03" db="EMBL/GenBank/DDBJ databases">
        <title>Massive genome expansion in bonnet fungi (Mycena s.s.) driven by repeated elements and novel gene families across ecological guilds.</title>
        <authorList>
            <consortium name="Lawrence Berkeley National Laboratory"/>
            <person name="Harder C.B."/>
            <person name="Miyauchi S."/>
            <person name="Viragh M."/>
            <person name="Kuo A."/>
            <person name="Thoen E."/>
            <person name="Andreopoulos B."/>
            <person name="Lu D."/>
            <person name="Skrede I."/>
            <person name="Drula E."/>
            <person name="Henrissat B."/>
            <person name="Morin E."/>
            <person name="Kohler A."/>
            <person name="Barry K."/>
            <person name="LaButti K."/>
            <person name="Morin E."/>
            <person name="Salamov A."/>
            <person name="Lipzen A."/>
            <person name="Mereny Z."/>
            <person name="Hegedus B."/>
            <person name="Baldrian P."/>
            <person name="Stursova M."/>
            <person name="Weitz H."/>
            <person name="Taylor A."/>
            <person name="Grigoriev I.V."/>
            <person name="Nagy L.G."/>
            <person name="Martin F."/>
            <person name="Kauserud H."/>
        </authorList>
    </citation>
    <scope>NUCLEOTIDE SEQUENCE</scope>
    <source>
        <strain evidence="6">CBHHK002</strain>
    </source>
</reference>
<organism evidence="6 7">
    <name type="scientific">Mycena albidolilacea</name>
    <dbReference type="NCBI Taxonomy" id="1033008"/>
    <lineage>
        <taxon>Eukaryota</taxon>
        <taxon>Fungi</taxon>
        <taxon>Dikarya</taxon>
        <taxon>Basidiomycota</taxon>
        <taxon>Agaricomycotina</taxon>
        <taxon>Agaricomycetes</taxon>
        <taxon>Agaricomycetidae</taxon>
        <taxon>Agaricales</taxon>
        <taxon>Marasmiineae</taxon>
        <taxon>Mycenaceae</taxon>
        <taxon>Mycena</taxon>
    </lineage>
</organism>
<dbReference type="InterPro" id="IPR013083">
    <property type="entry name" value="Znf_RING/FYVE/PHD"/>
</dbReference>
<evidence type="ECO:0000256" key="1">
    <source>
        <dbReference type="ARBA" id="ARBA00022723"/>
    </source>
</evidence>
<proteinExistence type="predicted"/>
<dbReference type="EMBL" id="JARIHO010000006">
    <property type="protein sequence ID" value="KAJ7359069.1"/>
    <property type="molecule type" value="Genomic_DNA"/>
</dbReference>
<keyword evidence="2 4" id="KW-0863">Zinc-finger</keyword>
<evidence type="ECO:0000256" key="3">
    <source>
        <dbReference type="ARBA" id="ARBA00022833"/>
    </source>
</evidence>
<dbReference type="SUPFAM" id="SSF57850">
    <property type="entry name" value="RING/U-box"/>
    <property type="match status" value="1"/>
</dbReference>